<keyword evidence="1" id="KW-0808">Transferase</keyword>
<dbReference type="RefSeq" id="WP_270076451.1">
    <property type="nucleotide sequence ID" value="NZ_CP115174.1"/>
</dbReference>
<accession>A0ABY7NJY3</accession>
<evidence type="ECO:0000256" key="2">
    <source>
        <dbReference type="ARBA" id="ARBA00022777"/>
    </source>
</evidence>
<evidence type="ECO:0000256" key="3">
    <source>
        <dbReference type="ARBA" id="ARBA00023012"/>
    </source>
</evidence>
<dbReference type="CDD" id="cd16917">
    <property type="entry name" value="HATPase_UhpB-NarQ-NarX-like"/>
    <property type="match status" value="1"/>
</dbReference>
<dbReference type="Gene3D" id="2.130.10.10">
    <property type="entry name" value="YVTN repeat-like/Quinoprotein amine dehydrogenase"/>
    <property type="match status" value="3"/>
</dbReference>
<dbReference type="InterPro" id="IPR050482">
    <property type="entry name" value="Sensor_HK_TwoCompSys"/>
</dbReference>
<dbReference type="PANTHER" id="PTHR24421">
    <property type="entry name" value="NITRATE/NITRITE SENSOR PROTEIN NARX-RELATED"/>
    <property type="match status" value="1"/>
</dbReference>
<dbReference type="PROSITE" id="PS50109">
    <property type="entry name" value="HIS_KIN"/>
    <property type="match status" value="1"/>
</dbReference>
<proteinExistence type="predicted"/>
<feature type="transmembrane region" description="Helical" evidence="4">
    <location>
        <begin position="743"/>
        <end position="763"/>
    </location>
</feature>
<dbReference type="PANTHER" id="PTHR24421:SF62">
    <property type="entry name" value="SENSORY TRANSDUCTION HISTIDINE KINASE"/>
    <property type="match status" value="1"/>
</dbReference>
<evidence type="ECO:0000259" key="6">
    <source>
        <dbReference type="PROSITE" id="PS50109"/>
    </source>
</evidence>
<organism evidence="7 8">
    <name type="scientific">Sphingomonas abietis</name>
    <dbReference type="NCBI Taxonomy" id="3012344"/>
    <lineage>
        <taxon>Bacteria</taxon>
        <taxon>Pseudomonadati</taxon>
        <taxon>Pseudomonadota</taxon>
        <taxon>Alphaproteobacteria</taxon>
        <taxon>Sphingomonadales</taxon>
        <taxon>Sphingomonadaceae</taxon>
        <taxon>Sphingomonas</taxon>
    </lineage>
</organism>
<evidence type="ECO:0000313" key="7">
    <source>
        <dbReference type="EMBL" id="WBO21803.1"/>
    </source>
</evidence>
<dbReference type="InterPro" id="IPR011712">
    <property type="entry name" value="Sig_transdc_His_kin_sub3_dim/P"/>
</dbReference>
<dbReference type="Gene3D" id="3.30.565.10">
    <property type="entry name" value="Histidine kinase-like ATPase, C-terminal domain"/>
    <property type="match status" value="1"/>
</dbReference>
<dbReference type="InterPro" id="IPR036890">
    <property type="entry name" value="HATPase_C_sf"/>
</dbReference>
<dbReference type="Pfam" id="PF07495">
    <property type="entry name" value="Y_Y_Y"/>
    <property type="match status" value="1"/>
</dbReference>
<keyword evidence="4" id="KW-1133">Transmembrane helix</keyword>
<dbReference type="Proteomes" id="UP001210865">
    <property type="component" value="Chromosome"/>
</dbReference>
<reference evidence="7 8" key="1">
    <citation type="submission" date="2022-12" db="EMBL/GenBank/DDBJ databases">
        <title>Sphingomonas abieness sp. nov., an endophytic bacterium isolated from Abies koreana.</title>
        <authorList>
            <person name="Jiang L."/>
            <person name="Lee J."/>
        </authorList>
    </citation>
    <scope>NUCLEOTIDE SEQUENCE [LARGE SCALE GENOMIC DNA]</scope>
    <source>
        <strain evidence="8">PAMB 00755</strain>
    </source>
</reference>
<dbReference type="InterPro" id="IPR015943">
    <property type="entry name" value="WD40/YVTN_repeat-like_dom_sf"/>
</dbReference>
<name>A0ABY7NJY3_9SPHN</name>
<evidence type="ECO:0000256" key="5">
    <source>
        <dbReference type="SAM" id="SignalP"/>
    </source>
</evidence>
<keyword evidence="4" id="KW-0472">Membrane</keyword>
<dbReference type="Pfam" id="PF07730">
    <property type="entry name" value="HisKA_3"/>
    <property type="match status" value="1"/>
</dbReference>
<dbReference type="InterPro" id="IPR011110">
    <property type="entry name" value="Reg_prop"/>
</dbReference>
<evidence type="ECO:0000256" key="1">
    <source>
        <dbReference type="ARBA" id="ARBA00022679"/>
    </source>
</evidence>
<dbReference type="SUPFAM" id="SSF63829">
    <property type="entry name" value="Calcium-dependent phosphotriesterase"/>
    <property type="match status" value="1"/>
</dbReference>
<dbReference type="EMBL" id="CP115174">
    <property type="protein sequence ID" value="WBO21803.1"/>
    <property type="molecule type" value="Genomic_DNA"/>
</dbReference>
<feature type="signal peptide" evidence="5">
    <location>
        <begin position="1"/>
        <end position="19"/>
    </location>
</feature>
<keyword evidence="2" id="KW-0418">Kinase</keyword>
<protein>
    <submittedName>
        <fullName evidence="7">Triple tyrosine motif-containing protein</fullName>
    </submittedName>
</protein>
<feature type="chain" id="PRO_5046801356" evidence="5">
    <location>
        <begin position="20"/>
        <end position="992"/>
    </location>
</feature>
<keyword evidence="3" id="KW-0902">Two-component regulatory system</keyword>
<keyword evidence="4" id="KW-0812">Transmembrane</keyword>
<feature type="domain" description="Histidine kinase" evidence="6">
    <location>
        <begin position="880"/>
        <end position="974"/>
    </location>
</feature>
<dbReference type="SUPFAM" id="SSF55874">
    <property type="entry name" value="ATPase domain of HSP90 chaperone/DNA topoisomerase II/histidine kinase"/>
    <property type="match status" value="1"/>
</dbReference>
<dbReference type="InterPro" id="IPR013783">
    <property type="entry name" value="Ig-like_fold"/>
</dbReference>
<dbReference type="Pfam" id="PF02518">
    <property type="entry name" value="HATPase_c"/>
    <property type="match status" value="1"/>
</dbReference>
<keyword evidence="8" id="KW-1185">Reference proteome</keyword>
<dbReference type="InterPro" id="IPR005467">
    <property type="entry name" value="His_kinase_dom"/>
</dbReference>
<dbReference type="Gene3D" id="1.20.5.1930">
    <property type="match status" value="1"/>
</dbReference>
<dbReference type="Gene3D" id="2.60.40.10">
    <property type="entry name" value="Immunoglobulins"/>
    <property type="match status" value="1"/>
</dbReference>
<evidence type="ECO:0000313" key="8">
    <source>
        <dbReference type="Proteomes" id="UP001210865"/>
    </source>
</evidence>
<sequence>MAALFAVSLLICCGGPARALDPAQPISELRHAKWSIADGAPANILAIAQTADGFIWLGTATGLYRFDGIMFELIQPVDRDPARSLQVTALLAARNGDLWVGYDYGGFAVYRNGKLHSVNDGTPRGTAQLFAEGTDGAIWAMTPGATTKRLRYFKDGRSHWLNLETAAPQQAPHDILTEPNGRIVLSLFHTVLSIDPRTKTYSKLPAQAGQQSALSRDSDGNAWILDDDGLRRLDGSGHKIMIPSARGTVIGRKVLLDRDGSLWITASEKGLVRVTASALKRSAEANISEAGVEVFPGILGPIASSIFEDREGNIWVGSAGGLDRLSAVAVHIDATVPPLMTGFVRDPASKALSVGTVTGLYRISGASTHARQVFSFDGITGTICGDERGRVLMSTTFGLYVVGLDGSVSRTIFDPTSKSIAPACASMGNGDWVVGARDLYVLSGGKVAPASGPITGGAHPMMIRSLGPGDLIFYRALEGLRRFRGGRLSTLWQGRNIPVGFIKTVTAIPGGLLIGGEHGIARYDGHRFQTIDDSRHPFLVNVGGILPRPDKSTWIITAQGIAKISTADLNAAFDNPARKLPAFIFGRDLGLQARSDAYNMSDVAEDASGRVWFATNRGLAWVDPTRLDRNVLAPPVAVRSLLADDRAVPLGGPSPNLPAGTLRIAIEFTALSFTDPAANRFRYRLIGFDKDWVDANGRRQADYANLSPGHYRFQVIASNGDGVWNKDGASVEFSISPHFYQTWWFAALLALLIILSLVALVRWRTRSIARGIRARVEARVEERERIARELHDTLLQGLQGLMMRFQAVAEVIPADSRARGMIEKTLERGDDVIVQSRERVRDLRASAPGELEKHIEALGFEEVVVRVAGSPRPICGPVIDELVAIVSEALSNARQHARARQVSVEIGHGRRALDVIVRDDGDGIDHAILTNGGRGGHFGLQGMRERAEALGATFKIESSREKGTLVHVRVPARIAYRSWSWWPWQRRIEGDL</sequence>
<gene>
    <name evidence="7" type="ORF">PBT88_16770</name>
</gene>
<keyword evidence="5" id="KW-0732">Signal</keyword>
<dbReference type="InterPro" id="IPR011123">
    <property type="entry name" value="Y_Y_Y"/>
</dbReference>
<dbReference type="InterPro" id="IPR003594">
    <property type="entry name" value="HATPase_dom"/>
</dbReference>
<evidence type="ECO:0000256" key="4">
    <source>
        <dbReference type="SAM" id="Phobius"/>
    </source>
</evidence>
<dbReference type="Pfam" id="PF07494">
    <property type="entry name" value="Reg_prop"/>
    <property type="match status" value="1"/>
</dbReference>
<dbReference type="SMART" id="SM00387">
    <property type="entry name" value="HATPase_c"/>
    <property type="match status" value="1"/>
</dbReference>